<organism evidence="2 3">
    <name type="scientific">Dovyalis caffra</name>
    <dbReference type="NCBI Taxonomy" id="77055"/>
    <lineage>
        <taxon>Eukaryota</taxon>
        <taxon>Viridiplantae</taxon>
        <taxon>Streptophyta</taxon>
        <taxon>Embryophyta</taxon>
        <taxon>Tracheophyta</taxon>
        <taxon>Spermatophyta</taxon>
        <taxon>Magnoliopsida</taxon>
        <taxon>eudicotyledons</taxon>
        <taxon>Gunneridae</taxon>
        <taxon>Pentapetalae</taxon>
        <taxon>rosids</taxon>
        <taxon>fabids</taxon>
        <taxon>Malpighiales</taxon>
        <taxon>Salicaceae</taxon>
        <taxon>Flacourtieae</taxon>
        <taxon>Dovyalis</taxon>
    </lineage>
</organism>
<sequence length="209" mass="24253">MVKGLWLNREETMSLTMKGHLDMVVCKDLEEGGRWHLWKSHDRPCFFNKAQLSSSIDVYHQHSPPSFGQHSKRESNWLSTNTRLNLFRVGSDGKTNKEDYLTTECEVRKEKPKQNRQRKPSNRERKGKVHIKSTTRVANIGWITESMMDTKNDKSKRPISPDRTLVVEGIFALSLSHEEKNEKIESMVDEFEKSQANQNMLCIVDSMVS</sequence>
<dbReference type="EMBL" id="CAWUPB010001184">
    <property type="protein sequence ID" value="CAK7350061.1"/>
    <property type="molecule type" value="Genomic_DNA"/>
</dbReference>
<keyword evidence="3" id="KW-1185">Reference proteome</keyword>
<reference evidence="2 3" key="1">
    <citation type="submission" date="2024-01" db="EMBL/GenBank/DDBJ databases">
        <authorList>
            <person name="Waweru B."/>
        </authorList>
    </citation>
    <scope>NUCLEOTIDE SEQUENCE [LARGE SCALE GENOMIC DNA]</scope>
</reference>
<evidence type="ECO:0000256" key="1">
    <source>
        <dbReference type="SAM" id="MobiDB-lite"/>
    </source>
</evidence>
<dbReference type="AlphaFoldDB" id="A0AAV1SFD0"/>
<proteinExistence type="predicted"/>
<evidence type="ECO:0000313" key="3">
    <source>
        <dbReference type="Proteomes" id="UP001314170"/>
    </source>
</evidence>
<gene>
    <name evidence="2" type="ORF">DCAF_LOCUS22785</name>
</gene>
<feature type="compositionally biased region" description="Basic residues" evidence="1">
    <location>
        <begin position="114"/>
        <end position="129"/>
    </location>
</feature>
<dbReference type="Proteomes" id="UP001314170">
    <property type="component" value="Unassembled WGS sequence"/>
</dbReference>
<evidence type="ECO:0000313" key="2">
    <source>
        <dbReference type="EMBL" id="CAK7350061.1"/>
    </source>
</evidence>
<comment type="caution">
    <text evidence="2">The sequence shown here is derived from an EMBL/GenBank/DDBJ whole genome shotgun (WGS) entry which is preliminary data.</text>
</comment>
<accession>A0AAV1SFD0</accession>
<protein>
    <submittedName>
        <fullName evidence="2">Uncharacterized protein</fullName>
    </submittedName>
</protein>
<feature type="region of interest" description="Disordered" evidence="1">
    <location>
        <begin position="106"/>
        <end position="129"/>
    </location>
</feature>
<name>A0AAV1SFD0_9ROSI</name>